<dbReference type="GO" id="GO:0005576">
    <property type="term" value="C:extracellular region"/>
    <property type="evidence" value="ECO:0007669"/>
    <property type="project" value="UniProtKB-SubCell"/>
</dbReference>
<evidence type="ECO:0000313" key="7">
    <source>
        <dbReference type="EMBL" id="KAI7798921.1"/>
    </source>
</evidence>
<dbReference type="AlphaFoldDB" id="A0A9W7TM39"/>
<reference evidence="7" key="1">
    <citation type="submission" date="2021-02" db="EMBL/GenBank/DDBJ databases">
        <title>Comparative genomics reveals that relaxation of natural selection precedes convergent phenotypic evolution of cavefish.</title>
        <authorList>
            <person name="Peng Z."/>
        </authorList>
    </citation>
    <scope>NUCLEOTIDE SEQUENCE</scope>
    <source>
        <tissue evidence="7">Muscle</tissue>
    </source>
</reference>
<evidence type="ECO:0000259" key="6">
    <source>
        <dbReference type="Pfam" id="PF15027"/>
    </source>
</evidence>
<protein>
    <submittedName>
        <fullName evidence="7">Coiled-coil domain-containing protein 126</fullName>
    </submittedName>
</protein>
<accession>A0A9W7TM39</accession>
<dbReference type="InterPro" id="IPR042759">
    <property type="entry name" value="CCDC126"/>
</dbReference>
<feature type="transmembrane region" description="Helical" evidence="5">
    <location>
        <begin position="25"/>
        <end position="45"/>
    </location>
</feature>
<keyword evidence="3" id="KW-0325">Glycoprotein</keyword>
<dbReference type="PANTHER" id="PTHR46941:SF1">
    <property type="entry name" value="COILED-COIL DOMAIN-CONTAINING PROTEIN 126"/>
    <property type="match status" value="1"/>
</dbReference>
<proteinExistence type="predicted"/>
<comment type="caution">
    <text evidence="7">The sequence shown here is derived from an EMBL/GenBank/DDBJ whole genome shotgun (WGS) entry which is preliminary data.</text>
</comment>
<dbReference type="EMBL" id="JAFHDT010000016">
    <property type="protein sequence ID" value="KAI7798921.1"/>
    <property type="molecule type" value="Genomic_DNA"/>
</dbReference>
<evidence type="ECO:0000313" key="8">
    <source>
        <dbReference type="Proteomes" id="UP001059041"/>
    </source>
</evidence>
<dbReference type="Pfam" id="PF15027">
    <property type="entry name" value="MGT5A_N"/>
    <property type="match status" value="1"/>
</dbReference>
<keyword evidence="8" id="KW-1185">Reference proteome</keyword>
<keyword evidence="5" id="KW-0472">Membrane</keyword>
<dbReference type="PANTHER" id="PTHR46941">
    <property type="entry name" value="COILED-COIL DOMAIN-CONTAINING PROTEIN 126"/>
    <property type="match status" value="1"/>
</dbReference>
<sequence>MPPCRQLGSIAMLGCLLRRSMSHRLSILLVLFGLVWCLLLLHYTVTQPRRQSSAELRQQILELSHRYVKVLSQENQNPSGPQGTSMAGYADLKRTIAVLLDDILNRLVKLEGKVDVAVNASVHNISHPAGGAGTVLAAGMTVSRPTKLNLPTHRRDRRTNPLQFPPQSPDRPHKPHSSQ</sequence>
<dbReference type="Proteomes" id="UP001059041">
    <property type="component" value="Linkage Group LG16"/>
</dbReference>
<evidence type="ECO:0000256" key="4">
    <source>
        <dbReference type="SAM" id="MobiDB-lite"/>
    </source>
</evidence>
<feature type="region of interest" description="Disordered" evidence="4">
    <location>
        <begin position="144"/>
        <end position="179"/>
    </location>
</feature>
<evidence type="ECO:0000256" key="2">
    <source>
        <dbReference type="ARBA" id="ARBA00022525"/>
    </source>
</evidence>
<feature type="domain" description="MGT5A-like N-terminal" evidence="6">
    <location>
        <begin position="16"/>
        <end position="134"/>
    </location>
</feature>
<gene>
    <name evidence="7" type="ORF">IRJ41_015979</name>
</gene>
<comment type="subcellular location">
    <subcellularLocation>
        <location evidence="1">Secreted</location>
    </subcellularLocation>
</comment>
<organism evidence="7 8">
    <name type="scientific">Triplophysa rosa</name>
    <name type="common">Cave loach</name>
    <dbReference type="NCBI Taxonomy" id="992332"/>
    <lineage>
        <taxon>Eukaryota</taxon>
        <taxon>Metazoa</taxon>
        <taxon>Chordata</taxon>
        <taxon>Craniata</taxon>
        <taxon>Vertebrata</taxon>
        <taxon>Euteleostomi</taxon>
        <taxon>Actinopterygii</taxon>
        <taxon>Neopterygii</taxon>
        <taxon>Teleostei</taxon>
        <taxon>Ostariophysi</taxon>
        <taxon>Cypriniformes</taxon>
        <taxon>Nemacheilidae</taxon>
        <taxon>Triplophysa</taxon>
    </lineage>
</organism>
<keyword evidence="2" id="KW-0964">Secreted</keyword>
<keyword evidence="5" id="KW-0812">Transmembrane</keyword>
<evidence type="ECO:0000256" key="3">
    <source>
        <dbReference type="ARBA" id="ARBA00023180"/>
    </source>
</evidence>
<dbReference type="OrthoDB" id="9946758at2759"/>
<dbReference type="InterPro" id="IPR027833">
    <property type="entry name" value="MGT5A-like_N"/>
</dbReference>
<keyword evidence="5" id="KW-1133">Transmembrane helix</keyword>
<dbReference type="GO" id="GO:0016020">
    <property type="term" value="C:membrane"/>
    <property type="evidence" value="ECO:0007669"/>
    <property type="project" value="TreeGrafter"/>
</dbReference>
<evidence type="ECO:0000256" key="5">
    <source>
        <dbReference type="SAM" id="Phobius"/>
    </source>
</evidence>
<name>A0A9W7TM39_TRIRA</name>
<evidence type="ECO:0000256" key="1">
    <source>
        <dbReference type="ARBA" id="ARBA00004613"/>
    </source>
</evidence>